<keyword evidence="3" id="KW-1003">Cell membrane</keyword>
<evidence type="ECO:0000256" key="1">
    <source>
        <dbReference type="ARBA" id="ARBA00004202"/>
    </source>
</evidence>
<evidence type="ECO:0000256" key="7">
    <source>
        <dbReference type="ARBA" id="ARBA00022967"/>
    </source>
</evidence>
<dbReference type="InterPro" id="IPR017871">
    <property type="entry name" value="ABC_transporter-like_CS"/>
</dbReference>
<dbReference type="GO" id="GO:0005886">
    <property type="term" value="C:plasma membrane"/>
    <property type="evidence" value="ECO:0007669"/>
    <property type="project" value="UniProtKB-SubCell"/>
</dbReference>
<evidence type="ECO:0000256" key="5">
    <source>
        <dbReference type="ARBA" id="ARBA00022741"/>
    </source>
</evidence>
<keyword evidence="6 10" id="KW-0067">ATP-binding</keyword>
<feature type="domain" description="ABC transporter" evidence="9">
    <location>
        <begin position="6"/>
        <end position="244"/>
    </location>
</feature>
<dbReference type="PANTHER" id="PTHR43790">
    <property type="entry name" value="CARBOHYDRATE TRANSPORT ATP-BINDING PROTEIN MG119-RELATED"/>
    <property type="match status" value="1"/>
</dbReference>
<dbReference type="EMBL" id="RHLK01000010">
    <property type="protein sequence ID" value="MVP01142.1"/>
    <property type="molecule type" value="Genomic_DNA"/>
</dbReference>
<organism evidence="10 11">
    <name type="scientific">Paenibacillus lutrae</name>
    <dbReference type="NCBI Taxonomy" id="2078573"/>
    <lineage>
        <taxon>Bacteria</taxon>
        <taxon>Bacillati</taxon>
        <taxon>Bacillota</taxon>
        <taxon>Bacilli</taxon>
        <taxon>Bacillales</taxon>
        <taxon>Paenibacillaceae</taxon>
        <taxon>Paenibacillus</taxon>
    </lineage>
</organism>
<evidence type="ECO:0000313" key="11">
    <source>
        <dbReference type="Proteomes" id="UP000490800"/>
    </source>
</evidence>
<proteinExistence type="predicted"/>
<dbReference type="InterPro" id="IPR050107">
    <property type="entry name" value="ABC_carbohydrate_import_ATPase"/>
</dbReference>
<protein>
    <submittedName>
        <fullName evidence="10">ATP-binding cassette domain-containing protein</fullName>
    </submittedName>
</protein>
<evidence type="ECO:0000256" key="2">
    <source>
        <dbReference type="ARBA" id="ARBA00022448"/>
    </source>
</evidence>
<dbReference type="RefSeq" id="WP_157337280.1">
    <property type="nucleotide sequence ID" value="NZ_RHLK01000010.1"/>
</dbReference>
<keyword evidence="2" id="KW-0813">Transport</keyword>
<dbReference type="Proteomes" id="UP000490800">
    <property type="component" value="Unassembled WGS sequence"/>
</dbReference>
<dbReference type="CDD" id="cd03215">
    <property type="entry name" value="ABC_Carb_Monos_II"/>
    <property type="match status" value="1"/>
</dbReference>
<dbReference type="AlphaFoldDB" id="A0A7X3FKQ9"/>
<feature type="domain" description="ABC transporter" evidence="9">
    <location>
        <begin position="260"/>
        <end position="504"/>
    </location>
</feature>
<gene>
    <name evidence="10" type="ORF">EDM21_16720</name>
</gene>
<evidence type="ECO:0000256" key="4">
    <source>
        <dbReference type="ARBA" id="ARBA00022737"/>
    </source>
</evidence>
<dbReference type="GO" id="GO:0016887">
    <property type="term" value="F:ATP hydrolysis activity"/>
    <property type="evidence" value="ECO:0007669"/>
    <property type="project" value="InterPro"/>
</dbReference>
<dbReference type="InterPro" id="IPR027417">
    <property type="entry name" value="P-loop_NTPase"/>
</dbReference>
<evidence type="ECO:0000259" key="9">
    <source>
        <dbReference type="PROSITE" id="PS50893"/>
    </source>
</evidence>
<keyword evidence="7" id="KW-1278">Translocase</keyword>
<sequence>MKLTLLHVEGLNKAFGPHYALYEVGLDIVPGEVHALIGENGAGKSTFIKILTGVYTPDAGQIIWNGKEEHITSPGDARKLGINVVHQDRNLVPSFTGVENLYLGLPYPRNRYKLGIGWKQMQERAQELMTELGLQLDLNKPAARMSPPEKTLLEIMRAMMLECRLLILDEPTASLTDQETESLFTLIRKLAQRGTAILYVSHRMDEITRISDRVTVLRNGQFVATTATGQTNRELLIRQMSSAPSEGPGLGERQSSRALSSGKNLLEVESLASADGKVKEVSLKVREGEVVGIFGLAGAGRTELLETIYGLRKQSAGKISLHGQEIRTDSPRQSLDQGIVLIPEERKRDGLVMNLPIRENMTLSILDRLSSGWRMRAGAERQEVDGWMTAMKVKASGMEQPVRELSGGNQQKVVFAKALLTKPALFLCDEPTQAVDVMTREEIHRLLIEQAREGRGVLFVSSDLQEVLELSDRLYVLHEGRIAGELDNAGLTPEQILAICYNPYKGSEQHG</sequence>
<dbReference type="CDD" id="cd03216">
    <property type="entry name" value="ABC_Carb_Monos_I"/>
    <property type="match status" value="1"/>
</dbReference>
<dbReference type="PROSITE" id="PS50893">
    <property type="entry name" value="ABC_TRANSPORTER_2"/>
    <property type="match status" value="2"/>
</dbReference>
<evidence type="ECO:0000256" key="8">
    <source>
        <dbReference type="ARBA" id="ARBA00023136"/>
    </source>
</evidence>
<keyword evidence="11" id="KW-1185">Reference proteome</keyword>
<evidence type="ECO:0000313" key="10">
    <source>
        <dbReference type="EMBL" id="MVP01142.1"/>
    </source>
</evidence>
<keyword evidence="5" id="KW-0547">Nucleotide-binding</keyword>
<comment type="caution">
    <text evidence="10">The sequence shown here is derived from an EMBL/GenBank/DDBJ whole genome shotgun (WGS) entry which is preliminary data.</text>
</comment>
<reference evidence="10 11" key="1">
    <citation type="journal article" date="2019" name="Microorganisms">
        <title>Paenibacillus lutrae sp. nov., A Chitinolytic Species Isolated from A River Otter in Castril Natural Park, Granada, Spain.</title>
        <authorList>
            <person name="Rodriguez M."/>
            <person name="Reina J.C."/>
            <person name="Bejar V."/>
            <person name="Llamas I."/>
        </authorList>
    </citation>
    <scope>NUCLEOTIDE SEQUENCE [LARGE SCALE GENOMIC DNA]</scope>
    <source>
        <strain evidence="10 11">N10</strain>
    </source>
</reference>
<dbReference type="GO" id="GO:0005524">
    <property type="term" value="F:ATP binding"/>
    <property type="evidence" value="ECO:0007669"/>
    <property type="project" value="UniProtKB-KW"/>
</dbReference>
<evidence type="ECO:0000256" key="3">
    <source>
        <dbReference type="ARBA" id="ARBA00022475"/>
    </source>
</evidence>
<dbReference type="Pfam" id="PF00005">
    <property type="entry name" value="ABC_tran"/>
    <property type="match status" value="2"/>
</dbReference>
<name>A0A7X3FKQ9_9BACL</name>
<keyword evidence="8" id="KW-0472">Membrane</keyword>
<dbReference type="FunFam" id="3.40.50.300:FF:000127">
    <property type="entry name" value="Ribose import ATP-binding protein RbsA"/>
    <property type="match status" value="1"/>
</dbReference>
<dbReference type="Gene3D" id="3.40.50.300">
    <property type="entry name" value="P-loop containing nucleotide triphosphate hydrolases"/>
    <property type="match status" value="2"/>
</dbReference>
<accession>A0A7X3FKQ9</accession>
<dbReference type="PROSITE" id="PS00211">
    <property type="entry name" value="ABC_TRANSPORTER_1"/>
    <property type="match status" value="1"/>
</dbReference>
<dbReference type="OrthoDB" id="1934611at2"/>
<dbReference type="SMART" id="SM00382">
    <property type="entry name" value="AAA"/>
    <property type="match status" value="2"/>
</dbReference>
<evidence type="ECO:0000256" key="6">
    <source>
        <dbReference type="ARBA" id="ARBA00022840"/>
    </source>
</evidence>
<keyword evidence="4" id="KW-0677">Repeat</keyword>
<dbReference type="SUPFAM" id="SSF52540">
    <property type="entry name" value="P-loop containing nucleoside triphosphate hydrolases"/>
    <property type="match status" value="2"/>
</dbReference>
<comment type="subcellular location">
    <subcellularLocation>
        <location evidence="1">Cell membrane</location>
        <topology evidence="1">Peripheral membrane protein</topology>
    </subcellularLocation>
</comment>
<dbReference type="PANTHER" id="PTHR43790:SF9">
    <property type="entry name" value="GALACTOFURANOSE TRANSPORTER ATP-BINDING PROTEIN YTFR"/>
    <property type="match status" value="1"/>
</dbReference>
<dbReference type="InterPro" id="IPR003439">
    <property type="entry name" value="ABC_transporter-like_ATP-bd"/>
</dbReference>
<dbReference type="InterPro" id="IPR003593">
    <property type="entry name" value="AAA+_ATPase"/>
</dbReference>